<dbReference type="GeneID" id="41974124"/>
<dbReference type="Gene3D" id="3.50.50.60">
    <property type="entry name" value="FAD/NAD(P)-binding domain"/>
    <property type="match status" value="1"/>
</dbReference>
<dbReference type="SUPFAM" id="SSF51905">
    <property type="entry name" value="FAD/NAD(P)-binding domain"/>
    <property type="match status" value="1"/>
</dbReference>
<feature type="domain" description="FAD dependent oxidoreductase" evidence="1">
    <location>
        <begin position="41"/>
        <end position="383"/>
    </location>
</feature>
<comment type="caution">
    <text evidence="2">The sequence shown here is derived from an EMBL/GenBank/DDBJ whole genome shotgun (WGS) entry which is preliminary data.</text>
</comment>
<dbReference type="AlphaFoldDB" id="A0A507AZ50"/>
<dbReference type="InterPro" id="IPR036188">
    <property type="entry name" value="FAD/NAD-bd_sf"/>
</dbReference>
<dbReference type="Gene3D" id="3.30.9.10">
    <property type="entry name" value="D-Amino Acid Oxidase, subunit A, domain 2"/>
    <property type="match status" value="1"/>
</dbReference>
<dbReference type="RefSeq" id="XP_030994508.1">
    <property type="nucleotide sequence ID" value="XM_031141336.1"/>
</dbReference>
<dbReference type="EMBL" id="SKBQ01000039">
    <property type="protein sequence ID" value="TPX12797.1"/>
    <property type="molecule type" value="Genomic_DNA"/>
</dbReference>
<evidence type="ECO:0000313" key="3">
    <source>
        <dbReference type="Proteomes" id="UP000319257"/>
    </source>
</evidence>
<dbReference type="InterPro" id="IPR006076">
    <property type="entry name" value="FAD-dep_OxRdtase"/>
</dbReference>
<dbReference type="GO" id="GO:0005737">
    <property type="term" value="C:cytoplasm"/>
    <property type="evidence" value="ECO:0007669"/>
    <property type="project" value="TreeGrafter"/>
</dbReference>
<dbReference type="Proteomes" id="UP000319257">
    <property type="component" value="Unassembled WGS sequence"/>
</dbReference>
<reference evidence="2 3" key="1">
    <citation type="submission" date="2019-06" db="EMBL/GenBank/DDBJ databases">
        <title>Draft genome sequence of the filamentous fungus Phialemoniopsis curvata isolated from diesel fuel.</title>
        <authorList>
            <person name="Varaljay V.A."/>
            <person name="Lyon W.J."/>
            <person name="Crouch A.L."/>
            <person name="Drake C.E."/>
            <person name="Hollomon J.M."/>
            <person name="Nadeau L.J."/>
            <person name="Nunn H.S."/>
            <person name="Stevenson B.S."/>
            <person name="Bojanowski C.L."/>
            <person name="Crookes-Goodson W.J."/>
        </authorList>
    </citation>
    <scope>NUCLEOTIDE SEQUENCE [LARGE SCALE GENOMIC DNA]</scope>
    <source>
        <strain evidence="2 3">D216</strain>
    </source>
</reference>
<evidence type="ECO:0000259" key="1">
    <source>
        <dbReference type="Pfam" id="PF01266"/>
    </source>
</evidence>
<proteinExistence type="predicted"/>
<dbReference type="PANTHER" id="PTHR13847:SF279">
    <property type="entry name" value="FAD DEPENDENT OXIDOREDUCTASE DOMAIN-CONTAINING PROTEIN-RELATED"/>
    <property type="match status" value="1"/>
</dbReference>
<organism evidence="2 3">
    <name type="scientific">Thyridium curvatum</name>
    <dbReference type="NCBI Taxonomy" id="1093900"/>
    <lineage>
        <taxon>Eukaryota</taxon>
        <taxon>Fungi</taxon>
        <taxon>Dikarya</taxon>
        <taxon>Ascomycota</taxon>
        <taxon>Pezizomycotina</taxon>
        <taxon>Sordariomycetes</taxon>
        <taxon>Sordariomycetidae</taxon>
        <taxon>Thyridiales</taxon>
        <taxon>Thyridiaceae</taxon>
        <taxon>Thyridium</taxon>
    </lineage>
</organism>
<keyword evidence="3" id="KW-1185">Reference proteome</keyword>
<gene>
    <name evidence="2" type="ORF">E0L32_006677</name>
</gene>
<dbReference type="OrthoDB" id="429143at2759"/>
<dbReference type="InParanoid" id="A0A507AZ50"/>
<dbReference type="Pfam" id="PF01266">
    <property type="entry name" value="DAO"/>
    <property type="match status" value="1"/>
</dbReference>
<evidence type="ECO:0000313" key="2">
    <source>
        <dbReference type="EMBL" id="TPX12797.1"/>
    </source>
</evidence>
<protein>
    <recommendedName>
        <fullName evidence="1">FAD dependent oxidoreductase domain-containing protein</fullName>
    </recommendedName>
</protein>
<name>A0A507AZ50_9PEZI</name>
<accession>A0A507AZ50</accession>
<dbReference type="PANTHER" id="PTHR13847">
    <property type="entry name" value="SARCOSINE DEHYDROGENASE-RELATED"/>
    <property type="match status" value="1"/>
</dbReference>
<sequence>MASCTTVGVTPVAGPTFSYWRKDGGHLENFRSTSDLPRVQDIVIIGSGLTGAACAYYISQTAGSSSIPTTTVLEAREVCSGATGRNGGHLRPEALASFSKFSETLGLDSANEIALFEVANAEAVKELVQTEGIDCDYTQVESANVYLDGSLASAAKSQIGELARSGYDIVGKIQFHENPHEAEDVTGVLGAKAAATFPAASIWPYKLAVHLLKIAMSKGVQLQTHTPAQCISSTPNDNGYWVISTPRGDMMAKTVIFATNGYTPNLLPEYAGTIIPVRGICSHIQAVNTSNPAPVISETIKTMGIKHSPGCQDYLITRPDGSIVVGGAWKAVRPGPRDDWYNVIDDSQLIPAAVNYYDGFMQRTFATWENEPSEVDYLWTGIMGV</sequence>